<accession>A0A1Y2CII8</accession>
<evidence type="ECO:0000313" key="2">
    <source>
        <dbReference type="EMBL" id="ORY46756.1"/>
    </source>
</evidence>
<dbReference type="CDD" id="cd03192">
    <property type="entry name" value="GST_C_Sigma_like"/>
    <property type="match status" value="1"/>
</dbReference>
<dbReference type="Gene3D" id="1.20.1050.10">
    <property type="match status" value="1"/>
</dbReference>
<dbReference type="AlphaFoldDB" id="A0A1Y2CII8"/>
<evidence type="ECO:0000313" key="3">
    <source>
        <dbReference type="Proteomes" id="UP000193642"/>
    </source>
</evidence>
<evidence type="ECO:0000259" key="1">
    <source>
        <dbReference type="PROSITE" id="PS50405"/>
    </source>
</evidence>
<proteinExistence type="predicted"/>
<feature type="domain" description="GST C-terminal" evidence="1">
    <location>
        <begin position="94"/>
        <end position="233"/>
    </location>
</feature>
<dbReference type="InterPro" id="IPR010987">
    <property type="entry name" value="Glutathione-S-Trfase_C-like"/>
</dbReference>
<keyword evidence="3" id="KW-1185">Reference proteome</keyword>
<keyword evidence="2" id="KW-0808">Transferase</keyword>
<dbReference type="GO" id="GO:0006749">
    <property type="term" value="P:glutathione metabolic process"/>
    <property type="evidence" value="ECO:0007669"/>
    <property type="project" value="TreeGrafter"/>
</dbReference>
<dbReference type="InterPro" id="IPR004046">
    <property type="entry name" value="GST_C"/>
</dbReference>
<dbReference type="SUPFAM" id="SSF52833">
    <property type="entry name" value="Thioredoxin-like"/>
    <property type="match status" value="1"/>
</dbReference>
<dbReference type="GO" id="GO:0004364">
    <property type="term" value="F:glutathione transferase activity"/>
    <property type="evidence" value="ECO:0007669"/>
    <property type="project" value="TreeGrafter"/>
</dbReference>
<organism evidence="2 3">
    <name type="scientific">Rhizoclosmatium globosum</name>
    <dbReference type="NCBI Taxonomy" id="329046"/>
    <lineage>
        <taxon>Eukaryota</taxon>
        <taxon>Fungi</taxon>
        <taxon>Fungi incertae sedis</taxon>
        <taxon>Chytridiomycota</taxon>
        <taxon>Chytridiomycota incertae sedis</taxon>
        <taxon>Chytridiomycetes</taxon>
        <taxon>Chytridiales</taxon>
        <taxon>Chytriomycetaceae</taxon>
        <taxon>Rhizoclosmatium</taxon>
    </lineage>
</organism>
<dbReference type="EMBL" id="MCGO01000015">
    <property type="protein sequence ID" value="ORY46756.1"/>
    <property type="molecule type" value="Genomic_DNA"/>
</dbReference>
<sequence length="242" mass="27684">MATIQLYYWPTITGRGEFIRLALEDAKYPYKDEARTKEGLDEMLSVINPTAESPFDIPPLSPPFVFIDDLPPLAHVAKILFVLGPRLGLAGNNSETERALINQLQLSVSDIVSEVHDSHHPIATSLYYEDQKVEAARRTHYLVNERLPKYLSYFERILAKKTANVLVGDTVTYVDLSIFHLLCGLKYAYPKAMARIEAYIPRLLELKRSVAERPNIKAYLASERRLAFNENDLFRHYSELDL</sequence>
<dbReference type="InterPro" id="IPR050213">
    <property type="entry name" value="GST_superfamily"/>
</dbReference>
<comment type="caution">
    <text evidence="2">The sequence shown here is derived from an EMBL/GenBank/DDBJ whole genome shotgun (WGS) entry which is preliminary data.</text>
</comment>
<dbReference type="Pfam" id="PF14497">
    <property type="entry name" value="GST_C_3"/>
    <property type="match status" value="1"/>
</dbReference>
<dbReference type="Gene3D" id="3.40.30.10">
    <property type="entry name" value="Glutaredoxin"/>
    <property type="match status" value="1"/>
</dbReference>
<dbReference type="OrthoDB" id="414243at2759"/>
<dbReference type="STRING" id="329046.A0A1Y2CII8"/>
<gene>
    <name evidence="2" type="ORF">BCR33DRAFT_715202</name>
</gene>
<dbReference type="PANTHER" id="PTHR11571:SF263">
    <property type="entry name" value="GLUTATHIONE S-TRANSFERASE"/>
    <property type="match status" value="1"/>
</dbReference>
<dbReference type="InterPro" id="IPR036249">
    <property type="entry name" value="Thioredoxin-like_sf"/>
</dbReference>
<dbReference type="PANTHER" id="PTHR11571">
    <property type="entry name" value="GLUTATHIONE S-TRANSFERASE"/>
    <property type="match status" value="1"/>
</dbReference>
<dbReference type="PROSITE" id="PS50405">
    <property type="entry name" value="GST_CTER"/>
    <property type="match status" value="1"/>
</dbReference>
<reference evidence="2 3" key="1">
    <citation type="submission" date="2016-07" db="EMBL/GenBank/DDBJ databases">
        <title>Pervasive Adenine N6-methylation of Active Genes in Fungi.</title>
        <authorList>
            <consortium name="DOE Joint Genome Institute"/>
            <person name="Mondo S.J."/>
            <person name="Dannebaum R.O."/>
            <person name="Kuo R.C."/>
            <person name="Labutti K."/>
            <person name="Haridas S."/>
            <person name="Kuo A."/>
            <person name="Salamov A."/>
            <person name="Ahrendt S.R."/>
            <person name="Lipzen A."/>
            <person name="Sullivan W."/>
            <person name="Andreopoulos W.B."/>
            <person name="Clum A."/>
            <person name="Lindquist E."/>
            <person name="Daum C."/>
            <person name="Ramamoorthy G.K."/>
            <person name="Gryganskyi A."/>
            <person name="Culley D."/>
            <person name="Magnuson J.K."/>
            <person name="James T.Y."/>
            <person name="O'Malley M.A."/>
            <person name="Stajich J.E."/>
            <person name="Spatafora J.W."/>
            <person name="Visel A."/>
            <person name="Grigoriev I.V."/>
        </authorList>
    </citation>
    <scope>NUCLEOTIDE SEQUENCE [LARGE SCALE GENOMIC DNA]</scope>
    <source>
        <strain evidence="2 3">JEL800</strain>
    </source>
</reference>
<dbReference type="Proteomes" id="UP000193642">
    <property type="component" value="Unassembled WGS sequence"/>
</dbReference>
<name>A0A1Y2CII8_9FUNG</name>
<protein>
    <submittedName>
        <fullName evidence="2">Putative glutathione S-transferase protein</fullName>
    </submittedName>
</protein>
<dbReference type="SUPFAM" id="SSF47616">
    <property type="entry name" value="GST C-terminal domain-like"/>
    <property type="match status" value="1"/>
</dbReference>
<dbReference type="InterPro" id="IPR036282">
    <property type="entry name" value="Glutathione-S-Trfase_C_sf"/>
</dbReference>